<organism evidence="2 3">
    <name type="scientific">Pseudidiomarina insulisalsae</name>
    <dbReference type="NCBI Taxonomy" id="575789"/>
    <lineage>
        <taxon>Bacteria</taxon>
        <taxon>Pseudomonadati</taxon>
        <taxon>Pseudomonadota</taxon>
        <taxon>Gammaproteobacteria</taxon>
        <taxon>Alteromonadales</taxon>
        <taxon>Idiomarinaceae</taxon>
        <taxon>Pseudidiomarina</taxon>
    </lineage>
</organism>
<evidence type="ECO:0000313" key="2">
    <source>
        <dbReference type="EMBL" id="RUO63079.1"/>
    </source>
</evidence>
<dbReference type="GO" id="GO:0006508">
    <property type="term" value="P:proteolysis"/>
    <property type="evidence" value="ECO:0007669"/>
    <property type="project" value="InterPro"/>
</dbReference>
<evidence type="ECO:0000259" key="1">
    <source>
        <dbReference type="Pfam" id="PF00246"/>
    </source>
</evidence>
<evidence type="ECO:0000313" key="3">
    <source>
        <dbReference type="Proteomes" id="UP000288259"/>
    </source>
</evidence>
<proteinExistence type="predicted"/>
<keyword evidence="3" id="KW-1185">Reference proteome</keyword>
<protein>
    <submittedName>
        <fullName evidence="2">Peptidase M14</fullName>
    </submittedName>
</protein>
<dbReference type="InterPro" id="IPR000834">
    <property type="entry name" value="Peptidase_M14"/>
</dbReference>
<comment type="caution">
    <text evidence="2">The sequence shown here is derived from an EMBL/GenBank/DDBJ whole genome shotgun (WGS) entry which is preliminary data.</text>
</comment>
<feature type="domain" description="Peptidase M14" evidence="1">
    <location>
        <begin position="45"/>
        <end position="141"/>
    </location>
</feature>
<dbReference type="RefSeq" id="WP_126753644.1">
    <property type="nucleotide sequence ID" value="NZ_PIPY01000002.1"/>
</dbReference>
<dbReference type="EMBL" id="PIPY01000002">
    <property type="protein sequence ID" value="RUO63079.1"/>
    <property type="molecule type" value="Genomic_DNA"/>
</dbReference>
<dbReference type="Gene3D" id="3.40.630.10">
    <property type="entry name" value="Zn peptidases"/>
    <property type="match status" value="1"/>
</dbReference>
<accession>A0A432YPS4</accession>
<name>A0A432YPS4_9GAMM</name>
<dbReference type="AlphaFoldDB" id="A0A432YPS4"/>
<sequence length="383" mass="42326">MTHPNSAVSALESLWQQHKWPDLATRQLTYTQIEPVLDALSALPMIRHQHIGRSYLGTPIRRFSIGQGPLVLLAWTQMHGNESTATAAVLDWLKLLSSEKLTELPPDWQQLMTLHVIPMLNPDGAAAGTRETAQGIDMNRDALARQTPEGRLLWQQVQELKPSVAFNLHDQNPYYAAGPQGEPATIAFLAPAYHPDKHVDGPRLRAKQLIAHMRQILSHYLPKGIGRYDDSYSERSFGDAIAGCGASTILIESGAHRDDSTRQVARRLNVIALQAALSAVLSGVYQDYSLADYYAIPANFADGFVDIKITQLTIDDGQHAPYLADILLKCRDNDTSAYVIEFVGDARGQRGLRELSAQGLTWKQLPRLGAAAEELLQLVDADR</sequence>
<dbReference type="Proteomes" id="UP000288259">
    <property type="component" value="Unassembled WGS sequence"/>
</dbReference>
<dbReference type="SUPFAM" id="SSF53187">
    <property type="entry name" value="Zn-dependent exopeptidases"/>
    <property type="match status" value="1"/>
</dbReference>
<reference evidence="3" key="1">
    <citation type="journal article" date="2018" name="Front. Microbiol.">
        <title>Genome-Based Analysis Reveals the Taxonomy and Diversity of the Family Idiomarinaceae.</title>
        <authorList>
            <person name="Liu Y."/>
            <person name="Lai Q."/>
            <person name="Shao Z."/>
        </authorList>
    </citation>
    <scope>NUCLEOTIDE SEQUENCE [LARGE SCALE GENOMIC DNA]</scope>
    <source>
        <strain evidence="3">CVS-6</strain>
    </source>
</reference>
<dbReference type="OrthoDB" id="9758209at2"/>
<dbReference type="GO" id="GO:0004181">
    <property type="term" value="F:metallocarboxypeptidase activity"/>
    <property type="evidence" value="ECO:0007669"/>
    <property type="project" value="InterPro"/>
</dbReference>
<dbReference type="GO" id="GO:0008270">
    <property type="term" value="F:zinc ion binding"/>
    <property type="evidence" value="ECO:0007669"/>
    <property type="project" value="InterPro"/>
</dbReference>
<gene>
    <name evidence="2" type="ORF">CWI71_02300</name>
</gene>
<dbReference type="Pfam" id="PF00246">
    <property type="entry name" value="Peptidase_M14"/>
    <property type="match status" value="1"/>
</dbReference>